<dbReference type="EMBL" id="BBNQ01000006">
    <property type="protein sequence ID" value="GAL62492.1"/>
    <property type="molecule type" value="Genomic_DNA"/>
</dbReference>
<protein>
    <submittedName>
        <fullName evidence="2">Uncharacterized protein</fullName>
    </submittedName>
</protein>
<reference evidence="2 4" key="1">
    <citation type="journal article" date="2014" name="Genome Announc.">
        <title>Draft Genome Sequences of Marine Flavobacterium Algibacter lectus Strains SS8 and NR4.</title>
        <authorList>
            <person name="Takatani N."/>
            <person name="Nakanishi M."/>
            <person name="Meirelles P."/>
            <person name="Mino S."/>
            <person name="Suda W."/>
            <person name="Oshima K."/>
            <person name="Hattori M."/>
            <person name="Ohkuma M."/>
            <person name="Hosokawa M."/>
            <person name="Miyashita K."/>
            <person name="Thompson F.L."/>
            <person name="Niwa A."/>
            <person name="Sawabe T."/>
            <person name="Sawabe T."/>
        </authorList>
    </citation>
    <scope>NUCLEOTIDE SEQUENCE [LARGE SCALE GENOMIC DNA]</scope>
    <source>
        <strain evidence="2 4">JCM 19300</strain>
    </source>
</reference>
<feature type="chain" id="PRO_5010408457" evidence="1">
    <location>
        <begin position="26"/>
        <end position="143"/>
    </location>
</feature>
<proteinExistence type="predicted"/>
<evidence type="ECO:0000313" key="3">
    <source>
        <dbReference type="EMBL" id="TDY60325.1"/>
    </source>
</evidence>
<evidence type="ECO:0000313" key="5">
    <source>
        <dbReference type="Proteomes" id="UP000294824"/>
    </source>
</evidence>
<evidence type="ECO:0000313" key="2">
    <source>
        <dbReference type="EMBL" id="GAL62492.1"/>
    </source>
</evidence>
<keyword evidence="1" id="KW-0732">Signal</keyword>
<accession>A0A090W4R4</accession>
<gene>
    <name evidence="3" type="ORF">DFQ06_3456</name>
    <name evidence="2" type="ORF">JCM19300_2545</name>
</gene>
<accession>A0A4R8M949</accession>
<comment type="caution">
    <text evidence="2">The sequence shown here is derived from an EMBL/GenBank/DDBJ whole genome shotgun (WGS) entry which is preliminary data.</text>
</comment>
<dbReference type="AlphaFoldDB" id="A0A090W4R4"/>
<feature type="signal peptide" evidence="1">
    <location>
        <begin position="1"/>
        <end position="25"/>
    </location>
</feature>
<dbReference type="Proteomes" id="UP000029644">
    <property type="component" value="Unassembled WGS sequence"/>
</dbReference>
<keyword evidence="5" id="KW-1185">Reference proteome</keyword>
<evidence type="ECO:0000313" key="4">
    <source>
        <dbReference type="Proteomes" id="UP000029644"/>
    </source>
</evidence>
<sequence>MKNAFKKYLFLINIILLTGFANLYANSDIQNTAILKVSNTSVYASKSSSAHSFNQLQFNSSNSNNERKTYSEYVDEENFEEDDEEKLNVDFKPFNFSCPIASIFYAQLLDGLTCELKENTQRYIYNYSKSSIPLHAKFQVFII</sequence>
<dbReference type="EMBL" id="SORL01000012">
    <property type="protein sequence ID" value="TDY60325.1"/>
    <property type="molecule type" value="Genomic_DNA"/>
</dbReference>
<evidence type="ECO:0000256" key="1">
    <source>
        <dbReference type="SAM" id="SignalP"/>
    </source>
</evidence>
<name>A0A090W4R4_9FLAO</name>
<reference evidence="3 5" key="2">
    <citation type="submission" date="2019-03" db="EMBL/GenBank/DDBJ databases">
        <title>Genomic Encyclopedia of Type Strains, Phase III (KMG-III): the genomes of soil and plant-associated and newly described type strains.</title>
        <authorList>
            <person name="Whitman W."/>
        </authorList>
    </citation>
    <scope>NUCLEOTIDE SEQUENCE [LARGE SCALE GENOMIC DNA]</scope>
    <source>
        <strain evidence="3 5">CECT 8301</strain>
    </source>
</reference>
<dbReference type="RefSeq" id="WP_042496942.1">
    <property type="nucleotide sequence ID" value="NZ_BBNQ01000006.1"/>
</dbReference>
<dbReference type="OrthoDB" id="1438726at2"/>
<organism evidence="2 4">
    <name type="scientific">Algibacter lectus</name>
    <dbReference type="NCBI Taxonomy" id="221126"/>
    <lineage>
        <taxon>Bacteria</taxon>
        <taxon>Pseudomonadati</taxon>
        <taxon>Bacteroidota</taxon>
        <taxon>Flavobacteriia</taxon>
        <taxon>Flavobacteriales</taxon>
        <taxon>Flavobacteriaceae</taxon>
        <taxon>Algibacter</taxon>
    </lineage>
</organism>
<dbReference type="Proteomes" id="UP000294824">
    <property type="component" value="Unassembled WGS sequence"/>
</dbReference>